<comment type="caution">
    <text evidence="1">The sequence shown here is derived from an EMBL/GenBank/DDBJ whole genome shotgun (WGS) entry which is preliminary data.</text>
</comment>
<evidence type="ECO:0000313" key="1">
    <source>
        <dbReference type="EMBL" id="MCH5600028.1"/>
    </source>
</evidence>
<reference evidence="1 2" key="1">
    <citation type="submission" date="2022-02" db="EMBL/GenBank/DDBJ databases">
        <authorList>
            <person name="Min J."/>
        </authorList>
    </citation>
    <scope>NUCLEOTIDE SEQUENCE [LARGE SCALE GENOMIC DNA]</scope>
    <source>
        <strain evidence="1 2">GR10-1</strain>
    </source>
</reference>
<proteinExistence type="predicted"/>
<evidence type="ECO:0000313" key="2">
    <source>
        <dbReference type="Proteomes" id="UP001202248"/>
    </source>
</evidence>
<organism evidence="1 2">
    <name type="scientific">Niabella ginsengisoli</name>
    <dbReference type="NCBI Taxonomy" id="522298"/>
    <lineage>
        <taxon>Bacteria</taxon>
        <taxon>Pseudomonadati</taxon>
        <taxon>Bacteroidota</taxon>
        <taxon>Chitinophagia</taxon>
        <taxon>Chitinophagales</taxon>
        <taxon>Chitinophagaceae</taxon>
        <taxon>Niabella</taxon>
    </lineage>
</organism>
<gene>
    <name evidence="1" type="ORF">MKP09_19970</name>
</gene>
<dbReference type="EMBL" id="JAKWBL010000004">
    <property type="protein sequence ID" value="MCH5600028.1"/>
    <property type="molecule type" value="Genomic_DNA"/>
</dbReference>
<dbReference type="Proteomes" id="UP001202248">
    <property type="component" value="Unassembled WGS sequence"/>
</dbReference>
<protein>
    <submittedName>
        <fullName evidence="1">Uncharacterized protein</fullName>
    </submittedName>
</protein>
<keyword evidence="2" id="KW-1185">Reference proteome</keyword>
<sequence length="46" mass="5133">MPLQEIFDQFINGIKATTLPEYIAVLAGIASVWYSKKSISGYIQQV</sequence>
<dbReference type="RefSeq" id="WP_240833386.1">
    <property type="nucleotide sequence ID" value="NZ_JAKWBL010000004.1"/>
</dbReference>
<accession>A0ABS9SNR0</accession>
<name>A0ABS9SNR0_9BACT</name>